<accession>A0A7H0H209</accession>
<evidence type="ECO:0000313" key="2">
    <source>
        <dbReference type="Proteomes" id="UP000516117"/>
    </source>
</evidence>
<dbReference type="KEGG" id="tdf:H9L22_09460"/>
<organism evidence="1 2">
    <name type="scientific">Tessaracoccus defluvii</name>
    <dbReference type="NCBI Taxonomy" id="1285901"/>
    <lineage>
        <taxon>Bacteria</taxon>
        <taxon>Bacillati</taxon>
        <taxon>Actinomycetota</taxon>
        <taxon>Actinomycetes</taxon>
        <taxon>Propionibacteriales</taxon>
        <taxon>Propionibacteriaceae</taxon>
        <taxon>Tessaracoccus</taxon>
    </lineage>
</organism>
<sequence>MFAALAVARYLQDQTGVSIKRLVQTLRPLRAVMITIAGQPIQAQPRLTAEAETILAKIPRGAGH</sequence>
<gene>
    <name evidence="1" type="ORF">H9L22_09460</name>
</gene>
<protein>
    <submittedName>
        <fullName evidence="1">Uncharacterized protein</fullName>
    </submittedName>
</protein>
<proteinExistence type="predicted"/>
<evidence type="ECO:0000313" key="1">
    <source>
        <dbReference type="EMBL" id="QNP54575.1"/>
    </source>
</evidence>
<dbReference type="Proteomes" id="UP000516117">
    <property type="component" value="Chromosome"/>
</dbReference>
<name>A0A7H0H209_9ACTN</name>
<keyword evidence="2" id="KW-1185">Reference proteome</keyword>
<dbReference type="EMBL" id="CP060789">
    <property type="protein sequence ID" value="QNP54575.1"/>
    <property type="molecule type" value="Genomic_DNA"/>
</dbReference>
<dbReference type="RefSeq" id="WP_187719715.1">
    <property type="nucleotide sequence ID" value="NZ_CP060789.1"/>
</dbReference>
<reference evidence="1 2" key="1">
    <citation type="submission" date="2020-08" db="EMBL/GenBank/DDBJ databases">
        <title>Genome sequence of Tessaracoccus defluvii JCM 17540T.</title>
        <authorList>
            <person name="Hyun D.-W."/>
            <person name="Bae J.-W."/>
        </authorList>
    </citation>
    <scope>NUCLEOTIDE SEQUENCE [LARGE SCALE GENOMIC DNA]</scope>
    <source>
        <strain evidence="1 2">JCM 17540</strain>
    </source>
</reference>
<dbReference type="AlphaFoldDB" id="A0A7H0H209"/>